<reference evidence="1" key="1">
    <citation type="submission" date="2022-04" db="EMBL/GenBank/DDBJ databases">
        <title>Genome of the entomopathogenic fungus Entomophthora muscae.</title>
        <authorList>
            <person name="Elya C."/>
            <person name="Lovett B.R."/>
            <person name="Lee E."/>
            <person name="Macias A.M."/>
            <person name="Hajek A.E."/>
            <person name="De Bivort B.L."/>
            <person name="Kasson M.T."/>
            <person name="De Fine Licht H.H."/>
            <person name="Stajich J.E."/>
        </authorList>
    </citation>
    <scope>NUCLEOTIDE SEQUENCE</scope>
    <source>
        <strain evidence="1">Berkeley</strain>
    </source>
</reference>
<accession>A0ACC2RQ93</accession>
<dbReference type="Proteomes" id="UP001165960">
    <property type="component" value="Unassembled WGS sequence"/>
</dbReference>
<dbReference type="EMBL" id="QTSX02006724">
    <property type="protein sequence ID" value="KAJ9052254.1"/>
    <property type="molecule type" value="Genomic_DNA"/>
</dbReference>
<protein>
    <submittedName>
        <fullName evidence="1">Uncharacterized protein</fullName>
    </submittedName>
</protein>
<sequence length="63" mass="6840">MGLYISKLSIQALAVSQVAMYCSAAPIQNMNLVDTNVQASEAIMNPPSNYLPRIDNILPGAWM</sequence>
<comment type="caution">
    <text evidence="1">The sequence shown here is derived from an EMBL/GenBank/DDBJ whole genome shotgun (WGS) entry which is preliminary data.</text>
</comment>
<evidence type="ECO:0000313" key="1">
    <source>
        <dbReference type="EMBL" id="KAJ9052254.1"/>
    </source>
</evidence>
<organism evidence="1 2">
    <name type="scientific">Entomophthora muscae</name>
    <dbReference type="NCBI Taxonomy" id="34485"/>
    <lineage>
        <taxon>Eukaryota</taxon>
        <taxon>Fungi</taxon>
        <taxon>Fungi incertae sedis</taxon>
        <taxon>Zoopagomycota</taxon>
        <taxon>Entomophthoromycotina</taxon>
        <taxon>Entomophthoromycetes</taxon>
        <taxon>Entomophthorales</taxon>
        <taxon>Entomophthoraceae</taxon>
        <taxon>Entomophthora</taxon>
    </lineage>
</organism>
<name>A0ACC2RQ93_9FUNG</name>
<gene>
    <name evidence="1" type="ORF">DSO57_1036039</name>
</gene>
<proteinExistence type="predicted"/>
<keyword evidence="2" id="KW-1185">Reference proteome</keyword>
<evidence type="ECO:0000313" key="2">
    <source>
        <dbReference type="Proteomes" id="UP001165960"/>
    </source>
</evidence>